<evidence type="ECO:0000313" key="3">
    <source>
        <dbReference type="Proteomes" id="UP001642540"/>
    </source>
</evidence>
<feature type="transmembrane region" description="Helical" evidence="1">
    <location>
        <begin position="120"/>
        <end position="143"/>
    </location>
</feature>
<feature type="transmembrane region" description="Helical" evidence="1">
    <location>
        <begin position="87"/>
        <end position="108"/>
    </location>
</feature>
<reference evidence="2 3" key="1">
    <citation type="submission" date="2024-08" db="EMBL/GenBank/DDBJ databases">
        <authorList>
            <person name="Cucini C."/>
            <person name="Frati F."/>
        </authorList>
    </citation>
    <scope>NUCLEOTIDE SEQUENCE [LARGE SCALE GENOMIC DNA]</scope>
</reference>
<evidence type="ECO:0000313" key="2">
    <source>
        <dbReference type="EMBL" id="CAL8142994.1"/>
    </source>
</evidence>
<keyword evidence="1" id="KW-1133">Transmembrane helix</keyword>
<comment type="caution">
    <text evidence="2">The sequence shown here is derived from an EMBL/GenBank/DDBJ whole genome shotgun (WGS) entry which is preliminary data.</text>
</comment>
<proteinExistence type="predicted"/>
<sequence>MEVERSCDGVQGQSRGGRQECMHSHVSAAARNIEIDWREVDPYFSELSDCASFWTLINFTCDVIYSGLFVLFFIMGQDVESMFFEGLLNHINPILVYLILSLIINYGALRSLRCGRERCFLVFSISKAFLFPITIALLIYLVFCDVQEYFGTFWISFVVIISCYNGTAALGLWSMFTCNKYILVNEANQKRLRKQAKEDRSTNFTTEPGCRCGLTNTSAVTASTSRRVNSFTNNSCDNNQTTTTTTFYKSSIANVSAHHERRNDFTGESSRLSLVFRPETSCNIGVSSSSKAKCSVVSDYKHGVFSDQGCGTSTSSSGRRLMLCKGNNGQSQEDPCFSGDQDVLQISTVDKVMQEIRLLDAHNFNRDAFDDDDDDGDSL</sequence>
<feature type="transmembrane region" description="Helical" evidence="1">
    <location>
        <begin position="53"/>
        <end position="75"/>
    </location>
</feature>
<keyword evidence="3" id="KW-1185">Reference proteome</keyword>
<dbReference type="EMBL" id="CAXLJM020000151">
    <property type="protein sequence ID" value="CAL8142994.1"/>
    <property type="molecule type" value="Genomic_DNA"/>
</dbReference>
<evidence type="ECO:0000256" key="1">
    <source>
        <dbReference type="SAM" id="Phobius"/>
    </source>
</evidence>
<evidence type="ECO:0008006" key="4">
    <source>
        <dbReference type="Google" id="ProtNLM"/>
    </source>
</evidence>
<keyword evidence="1" id="KW-0472">Membrane</keyword>
<protein>
    <recommendedName>
        <fullName evidence="4">Transmembrane protein</fullName>
    </recommendedName>
</protein>
<keyword evidence="1" id="KW-0812">Transmembrane</keyword>
<organism evidence="2 3">
    <name type="scientific">Orchesella dallaii</name>
    <dbReference type="NCBI Taxonomy" id="48710"/>
    <lineage>
        <taxon>Eukaryota</taxon>
        <taxon>Metazoa</taxon>
        <taxon>Ecdysozoa</taxon>
        <taxon>Arthropoda</taxon>
        <taxon>Hexapoda</taxon>
        <taxon>Collembola</taxon>
        <taxon>Entomobryomorpha</taxon>
        <taxon>Entomobryoidea</taxon>
        <taxon>Orchesellidae</taxon>
        <taxon>Orchesellinae</taxon>
        <taxon>Orchesella</taxon>
    </lineage>
</organism>
<accession>A0ABP1S364</accession>
<name>A0ABP1S364_9HEXA</name>
<dbReference type="Proteomes" id="UP001642540">
    <property type="component" value="Unassembled WGS sequence"/>
</dbReference>
<feature type="transmembrane region" description="Helical" evidence="1">
    <location>
        <begin position="149"/>
        <end position="173"/>
    </location>
</feature>
<gene>
    <name evidence="2" type="ORF">ODALV1_LOCUS29215</name>
</gene>